<keyword evidence="5" id="KW-0238">DNA-binding</keyword>
<evidence type="ECO:0000256" key="6">
    <source>
        <dbReference type="ARBA" id="ARBA00023163"/>
    </source>
</evidence>
<dbReference type="InterPro" id="IPR043135">
    <property type="entry name" value="Fur_C"/>
</dbReference>
<comment type="similarity">
    <text evidence="1">Belongs to the Fur family.</text>
</comment>
<evidence type="ECO:0000256" key="7">
    <source>
        <dbReference type="PIRSR" id="PIRSR602481-1"/>
    </source>
</evidence>
<dbReference type="GO" id="GO:0045892">
    <property type="term" value="P:negative regulation of DNA-templated transcription"/>
    <property type="evidence" value="ECO:0007669"/>
    <property type="project" value="TreeGrafter"/>
</dbReference>
<reference evidence="9 10" key="1">
    <citation type="journal article" date="2016" name="Nat. Commun.">
        <title>Thousands of microbial genomes shed light on interconnected biogeochemical processes in an aquifer system.</title>
        <authorList>
            <person name="Anantharaman K."/>
            <person name="Brown C.T."/>
            <person name="Hug L.A."/>
            <person name="Sharon I."/>
            <person name="Castelle C.J."/>
            <person name="Probst A.J."/>
            <person name="Thomas B.C."/>
            <person name="Singh A."/>
            <person name="Wilkins M.J."/>
            <person name="Karaoz U."/>
            <person name="Brodie E.L."/>
            <person name="Williams K.H."/>
            <person name="Hubbard S.S."/>
            <person name="Banfield J.F."/>
        </authorList>
    </citation>
    <scope>NUCLEOTIDE SEQUENCE [LARGE SCALE GENOMIC DNA]</scope>
</reference>
<accession>A0A1G2E1V5</accession>
<dbReference type="EMBL" id="MHLU01000039">
    <property type="protein sequence ID" value="OGZ19836.1"/>
    <property type="molecule type" value="Genomic_DNA"/>
</dbReference>
<dbReference type="CDD" id="cd07153">
    <property type="entry name" value="Fur_like"/>
    <property type="match status" value="1"/>
</dbReference>
<dbReference type="SUPFAM" id="SSF46785">
    <property type="entry name" value="Winged helix' DNA-binding domain"/>
    <property type="match status" value="1"/>
</dbReference>
<sequence length="146" mass="16649">MKNDKMIESFRVLLRQSGLKSTEARLSVLSVLASSRKPIRIKDIEKKLITKKIDIDTVTIYRVMETFCAKGITKRVHVEEGAACYELHTNDHHHITCTGCKRQEDIEVCLFKEHEARIRESIPGFASVTRHSIEFFGLCGKCAART</sequence>
<name>A0A1G2E1V5_9BACT</name>
<feature type="binding site" evidence="7">
    <location>
        <position position="139"/>
    </location>
    <ligand>
        <name>Zn(2+)</name>
        <dbReference type="ChEBI" id="CHEBI:29105"/>
    </ligand>
</feature>
<evidence type="ECO:0000256" key="5">
    <source>
        <dbReference type="ARBA" id="ARBA00023125"/>
    </source>
</evidence>
<dbReference type="GO" id="GO:0008270">
    <property type="term" value="F:zinc ion binding"/>
    <property type="evidence" value="ECO:0007669"/>
    <property type="project" value="TreeGrafter"/>
</dbReference>
<feature type="binding site" evidence="7">
    <location>
        <position position="97"/>
    </location>
    <ligand>
        <name>Zn(2+)</name>
        <dbReference type="ChEBI" id="CHEBI:29105"/>
    </ligand>
</feature>
<dbReference type="Gene3D" id="3.30.1490.190">
    <property type="match status" value="1"/>
</dbReference>
<feature type="binding site" evidence="8">
    <location>
        <position position="131"/>
    </location>
    <ligand>
        <name>Fe cation</name>
        <dbReference type="ChEBI" id="CHEBI:24875"/>
    </ligand>
</feature>
<dbReference type="GO" id="GO:0000976">
    <property type="term" value="F:transcription cis-regulatory region binding"/>
    <property type="evidence" value="ECO:0007669"/>
    <property type="project" value="TreeGrafter"/>
</dbReference>
<evidence type="ECO:0000313" key="10">
    <source>
        <dbReference type="Proteomes" id="UP000178106"/>
    </source>
</evidence>
<dbReference type="InterPro" id="IPR002481">
    <property type="entry name" value="FUR"/>
</dbReference>
<dbReference type="Proteomes" id="UP000178106">
    <property type="component" value="Unassembled WGS sequence"/>
</dbReference>
<keyword evidence="7" id="KW-0479">Metal-binding</keyword>
<evidence type="ECO:0000256" key="3">
    <source>
        <dbReference type="ARBA" id="ARBA00022833"/>
    </source>
</evidence>
<dbReference type="PANTHER" id="PTHR33202">
    <property type="entry name" value="ZINC UPTAKE REGULATION PROTEIN"/>
    <property type="match status" value="1"/>
</dbReference>
<evidence type="ECO:0000256" key="2">
    <source>
        <dbReference type="ARBA" id="ARBA00022491"/>
    </source>
</evidence>
<evidence type="ECO:0000256" key="1">
    <source>
        <dbReference type="ARBA" id="ARBA00007957"/>
    </source>
</evidence>
<evidence type="ECO:0000313" key="9">
    <source>
        <dbReference type="EMBL" id="OGZ19836.1"/>
    </source>
</evidence>
<dbReference type="PANTHER" id="PTHR33202:SF7">
    <property type="entry name" value="FERRIC UPTAKE REGULATION PROTEIN"/>
    <property type="match status" value="1"/>
</dbReference>
<dbReference type="Gene3D" id="1.10.10.10">
    <property type="entry name" value="Winged helix-like DNA-binding domain superfamily/Winged helix DNA-binding domain"/>
    <property type="match status" value="1"/>
</dbReference>
<evidence type="ECO:0008006" key="11">
    <source>
        <dbReference type="Google" id="ProtNLM"/>
    </source>
</evidence>
<evidence type="ECO:0000256" key="8">
    <source>
        <dbReference type="PIRSR" id="PIRSR602481-2"/>
    </source>
</evidence>
<proteinExistence type="inferred from homology"/>
<comment type="caution">
    <text evidence="9">The sequence shown here is derived from an EMBL/GenBank/DDBJ whole genome shotgun (WGS) entry which is preliminary data.</text>
</comment>
<feature type="binding site" evidence="7">
    <location>
        <position position="100"/>
    </location>
    <ligand>
        <name>Zn(2+)</name>
        <dbReference type="ChEBI" id="CHEBI:29105"/>
    </ligand>
</feature>
<dbReference type="GO" id="GO:1900376">
    <property type="term" value="P:regulation of secondary metabolite biosynthetic process"/>
    <property type="evidence" value="ECO:0007669"/>
    <property type="project" value="TreeGrafter"/>
</dbReference>
<keyword evidence="2" id="KW-0678">Repressor</keyword>
<keyword evidence="6" id="KW-0804">Transcription</keyword>
<keyword evidence="8" id="KW-0408">Iron</keyword>
<dbReference type="Pfam" id="PF01475">
    <property type="entry name" value="FUR"/>
    <property type="match status" value="1"/>
</dbReference>
<dbReference type="InterPro" id="IPR036388">
    <property type="entry name" value="WH-like_DNA-bd_sf"/>
</dbReference>
<evidence type="ECO:0000256" key="4">
    <source>
        <dbReference type="ARBA" id="ARBA00023015"/>
    </source>
</evidence>
<protein>
    <recommendedName>
        <fullName evidence="11">Transcriptional repressor</fullName>
    </recommendedName>
</protein>
<keyword evidence="3 7" id="KW-0862">Zinc</keyword>
<comment type="cofactor">
    <cofactor evidence="7">
        <name>Zn(2+)</name>
        <dbReference type="ChEBI" id="CHEBI:29105"/>
    </cofactor>
    <text evidence="7">Binds 1 zinc ion per subunit.</text>
</comment>
<feature type="binding site" evidence="7">
    <location>
        <position position="142"/>
    </location>
    <ligand>
        <name>Zn(2+)</name>
        <dbReference type="ChEBI" id="CHEBI:29105"/>
    </ligand>
</feature>
<dbReference type="GO" id="GO:0003700">
    <property type="term" value="F:DNA-binding transcription factor activity"/>
    <property type="evidence" value="ECO:0007669"/>
    <property type="project" value="InterPro"/>
</dbReference>
<comment type="cofactor">
    <cofactor evidence="8">
        <name>Mn(2+)</name>
        <dbReference type="ChEBI" id="CHEBI:29035"/>
    </cofactor>
    <cofactor evidence="8">
        <name>Fe(2+)</name>
        <dbReference type="ChEBI" id="CHEBI:29033"/>
    </cofactor>
    <text evidence="8">Binds 1 Mn(2+) or Fe(2+) ion per subunit.</text>
</comment>
<dbReference type="AlphaFoldDB" id="A0A1G2E1V5"/>
<organism evidence="9 10">
    <name type="scientific">Candidatus Lloydbacteria bacterium RIFOXYC12_FULL_46_25</name>
    <dbReference type="NCBI Taxonomy" id="1798670"/>
    <lineage>
        <taxon>Bacteria</taxon>
        <taxon>Candidatus Lloydiibacteriota</taxon>
    </lineage>
</organism>
<dbReference type="InterPro" id="IPR036390">
    <property type="entry name" value="WH_DNA-bd_sf"/>
</dbReference>
<keyword evidence="4" id="KW-0805">Transcription regulation</keyword>
<gene>
    <name evidence="9" type="ORF">A2494_02830</name>
</gene>